<dbReference type="SMART" id="SM00563">
    <property type="entry name" value="PlsC"/>
    <property type="match status" value="1"/>
</dbReference>
<reference evidence="3" key="1">
    <citation type="journal article" date="2011" name="MBio">
        <title>Novel metabolic attributes of the genus Cyanothece, comprising a group of unicellular nitrogen-fixing Cyanobacteria.</title>
        <authorList>
            <person name="Bandyopadhyay A."/>
            <person name="Elvitigala T."/>
            <person name="Welsh E."/>
            <person name="Stockel J."/>
            <person name="Liberton M."/>
            <person name="Min H."/>
            <person name="Sherman L.A."/>
            <person name="Pakrasi H.B."/>
        </authorList>
    </citation>
    <scope>NUCLEOTIDE SEQUENCE [LARGE SCALE GENOMIC DNA]</scope>
    <source>
        <strain evidence="3">PCC 8801</strain>
    </source>
</reference>
<dbReference type="EMBL" id="CP001287">
    <property type="protein sequence ID" value="ACK67043.1"/>
    <property type="molecule type" value="Genomic_DNA"/>
</dbReference>
<dbReference type="OrthoDB" id="524611at2"/>
<dbReference type="GO" id="GO:0016746">
    <property type="term" value="F:acyltransferase activity"/>
    <property type="evidence" value="ECO:0007669"/>
    <property type="project" value="UniProtKB-KW"/>
</dbReference>
<name>B7JX55_RIPO1</name>
<dbReference type="eggNOG" id="COG0204">
    <property type="taxonomic scope" value="Bacteria"/>
</dbReference>
<evidence type="ECO:0000259" key="1">
    <source>
        <dbReference type="SMART" id="SM00563"/>
    </source>
</evidence>
<organism evidence="2 3">
    <name type="scientific">Rippkaea orientalis (strain PCC 8801 / RF-1)</name>
    <name type="common">Cyanothece sp. (strain PCC 8801)</name>
    <dbReference type="NCBI Taxonomy" id="41431"/>
    <lineage>
        <taxon>Bacteria</taxon>
        <taxon>Bacillati</taxon>
        <taxon>Cyanobacteriota</taxon>
        <taxon>Cyanophyceae</taxon>
        <taxon>Oscillatoriophycideae</taxon>
        <taxon>Chroococcales</taxon>
        <taxon>Aphanothecaceae</taxon>
        <taxon>Rippkaea</taxon>
        <taxon>Rippkaea orientalis</taxon>
    </lineage>
</organism>
<evidence type="ECO:0000313" key="3">
    <source>
        <dbReference type="Proteomes" id="UP000008204"/>
    </source>
</evidence>
<dbReference type="RefSeq" id="WP_012596304.1">
    <property type="nucleotide sequence ID" value="NC_011726.1"/>
</dbReference>
<gene>
    <name evidence="2" type="ordered locus">PCC8801_3062</name>
</gene>
<protein>
    <submittedName>
        <fullName evidence="2">Phospholipid/glycerol acyltransferase</fullName>
    </submittedName>
</protein>
<dbReference type="Proteomes" id="UP000008204">
    <property type="component" value="Chromosome"/>
</dbReference>
<sequence length="468" mass="54208">MPKVHSRLEFIPQRFNDGVVKLVHLLLPLVLRFRTRPWLMGGIVRIDAVHTERLVDLYQQFQGGKIRFLMGFRHAEVEDPLCLLYLMSRLLPQAAIQAGIKLQLPIHNHFIYDRGMTIWAGKWLGWLFSRGGGIPIHRGKPLDRAALREARGLLINGRFPFTIAPEGATNGHGETLSPLEPGLAQLGFWGVEDLNKANRQELVYILPMGIRYYFVTPSWQKIEGLLGQLESQSGLEVKQLSQEHWKNPANYLYPRLLSLGEHLLTKIEEFYRRFYHQSLPKLNEDSSSNYNQFLALRLQRLLDVALKVAENYFGLSSQGSIIDRCRRLEEAGWNYIYREDIKDLKTLSALDLGLANWVAEEADLRLKHMRMVESFVAVSANYIQEKPTAERFAETLWILFDTIERIKGKKMPRRPYLGKRWVKITIGEPICVTERWENYHNSRQQAKQAVNQLTEDLQIALEKLIVDE</sequence>
<proteinExistence type="predicted"/>
<keyword evidence="2" id="KW-0808">Transferase</keyword>
<evidence type="ECO:0000313" key="2">
    <source>
        <dbReference type="EMBL" id="ACK67043.1"/>
    </source>
</evidence>
<keyword evidence="2" id="KW-0012">Acyltransferase</keyword>
<dbReference type="AlphaFoldDB" id="B7JX55"/>
<dbReference type="STRING" id="41431.PCC8801_3062"/>
<accession>B7JX55</accession>
<dbReference type="KEGG" id="cyp:PCC8801_3062"/>
<dbReference type="HOGENOM" id="CLU_045973_0_0_3"/>
<dbReference type="InterPro" id="IPR002123">
    <property type="entry name" value="Plipid/glycerol_acylTrfase"/>
</dbReference>
<dbReference type="SUPFAM" id="SSF69593">
    <property type="entry name" value="Glycerol-3-phosphate (1)-acyltransferase"/>
    <property type="match status" value="1"/>
</dbReference>
<keyword evidence="3" id="KW-1185">Reference proteome</keyword>
<feature type="domain" description="Phospholipid/glycerol acyltransferase" evidence="1">
    <location>
        <begin position="68"/>
        <end position="213"/>
    </location>
</feature>